<protein>
    <submittedName>
        <fullName evidence="1">Uncharacterized protein</fullName>
    </submittedName>
</protein>
<sequence length="1340" mass="145923">MVMDEHYWSLCAALYWTGSRRPSLARKAAYAATQAAFSIRSLEPPSVTPAIVSHNAGLWVLLRSPLFADLASPVAQHSLSDQQLLSLLSSHRGTSTHSSIFGSRPSSLRSKASVPSNGTHRAVLSDGLFDLTRLDALSLPFNLVEMQANSELWARVTANAFRDRSPAREKLILAILNETARAACWSGRHTFEAWLQTTLHQGQFLLDKPDKHSFRSRSQVRDPQDAENEALAEAFFSKSIKDLLELLSCQSTTGVISDQSYGLLPSQYISEDARRRILKEVATRAQHVTLDAAYNWRGHSSAIDSDVHSSVENIVALFKARQADSDIETPDARPPNKQRRAFGVQTPSDTVLLCPTDILTLVNALHPQPTPFPSGPSSIFSAARPQSSSSSFSGLCLSSSVLSFGSGTIDLPSDVPQGSPAEHTLMGDLRKACAELKTRVATEALNPLAEQWASFKTRSSRARLSQDEDPSSSATCEPVSQSFGATSVFPESPDSADGYSKLRASVFKILQDLGPNLRDGETPSNRSSPSYDALTGEYTSRNPYCNANTAASPAHGPRNPFRRTAEAQALPSGSFEWSCQVLEPGLDTTLSGGFDNSPEGSKSLATFLSEAATHYKREGDIVRSHHCLQTLQRIRNLSSTSLTKEGCAPLVQQFASDVQCSIERAVAASRNAERAIRGFATKLESQEKNLGAMDEAVNTLRVKMWYAADVRAAARYEELKGVASALRVMWLSSQPDSKKSLPTLRRRNAPRSTLLGPHVKAEAAALDLMAANSSHCGYNKLANEQVSAVSSWIEKGGIENLCRGEERLHRLCLEICKCAELLVSNNKLQSPELWSSELFQSEKLGTAQYPQPGMLKSMFSAGISHGASNYTTLGRPISCSSDINDPYAQQDYQPSTLHHRTPSIHVARSRNASSGADYFGTQSPTLTDRSSATFWSPACTDAQVPSSATSVTSRSTSPISNPLKPGQIASSGRTGLLTRIKEGLISLLLSEFGNFLFPGGSETDQAMWTTLGGRFANAISRDSCLLSPASSGGLDDFDYINACHTLMSKFHMSPDPLAKLQALHDLQSILFSHSRFSEAAQAEGSAWCNTNGMTERSDQTVNERPSRLKLDTSETRAADSGHDIGVKIFQTVFRDPQFRAKTLFRDLQYVASLVSPEVLDTTPQGKTFWNAFVAAQGIKQEICKSMVEMADSIVSHHISSRGHSQTSSAAQQQRDAETLPPPSPRPDEDISAYSMADAALLLQITAKEGDTAAQRELATLYLTHPELMGRIIAPLTKPGDVFRESASAEGMGKWKKEQDAGRYDPLTMCVAHHWMELSAKGGDALAVKYLRQFDEMERDP</sequence>
<evidence type="ECO:0000313" key="1">
    <source>
        <dbReference type="EMBL" id="KAK8203594.1"/>
    </source>
</evidence>
<proteinExistence type="predicted"/>
<name>A0ACC3SAE8_9PEZI</name>
<dbReference type="Proteomes" id="UP001320706">
    <property type="component" value="Unassembled WGS sequence"/>
</dbReference>
<organism evidence="1 2">
    <name type="scientific">Zalaria obscura</name>
    <dbReference type="NCBI Taxonomy" id="2024903"/>
    <lineage>
        <taxon>Eukaryota</taxon>
        <taxon>Fungi</taxon>
        <taxon>Dikarya</taxon>
        <taxon>Ascomycota</taxon>
        <taxon>Pezizomycotina</taxon>
        <taxon>Dothideomycetes</taxon>
        <taxon>Dothideomycetidae</taxon>
        <taxon>Dothideales</taxon>
        <taxon>Zalariaceae</taxon>
        <taxon>Zalaria</taxon>
    </lineage>
</organism>
<reference evidence="1" key="1">
    <citation type="submission" date="2024-02" db="EMBL/GenBank/DDBJ databases">
        <title>Metagenome Assembled Genome of Zalaria obscura JY119.</title>
        <authorList>
            <person name="Vighnesh L."/>
            <person name="Jagadeeshwari U."/>
            <person name="Venkata Ramana C."/>
            <person name="Sasikala C."/>
        </authorList>
    </citation>
    <scope>NUCLEOTIDE SEQUENCE</scope>
    <source>
        <strain evidence="1">JY119</strain>
    </source>
</reference>
<dbReference type="EMBL" id="JAMKPW020000029">
    <property type="protein sequence ID" value="KAK8203594.1"/>
    <property type="molecule type" value="Genomic_DNA"/>
</dbReference>
<keyword evidence="2" id="KW-1185">Reference proteome</keyword>
<comment type="caution">
    <text evidence="1">The sequence shown here is derived from an EMBL/GenBank/DDBJ whole genome shotgun (WGS) entry which is preliminary data.</text>
</comment>
<gene>
    <name evidence="1" type="ORF">M8818_005244</name>
</gene>
<accession>A0ACC3SAE8</accession>
<evidence type="ECO:0000313" key="2">
    <source>
        <dbReference type="Proteomes" id="UP001320706"/>
    </source>
</evidence>